<feature type="compositionally biased region" description="Basic and acidic residues" evidence="1">
    <location>
        <begin position="30"/>
        <end position="47"/>
    </location>
</feature>
<dbReference type="AlphaFoldDB" id="A0A949N8A6"/>
<keyword evidence="3" id="KW-1185">Reference proteome</keyword>
<proteinExistence type="predicted"/>
<evidence type="ECO:0000256" key="1">
    <source>
        <dbReference type="SAM" id="MobiDB-lite"/>
    </source>
</evidence>
<gene>
    <name evidence="2" type="ORF">JGS22_008930</name>
</gene>
<dbReference type="EMBL" id="JAELVF020000001">
    <property type="protein sequence ID" value="MBU7597738.1"/>
    <property type="molecule type" value="Genomic_DNA"/>
</dbReference>
<reference evidence="2" key="1">
    <citation type="submission" date="2021-06" db="EMBL/GenBank/DDBJ databases">
        <title>Sequencing of actinobacteria type strains.</title>
        <authorList>
            <person name="Nguyen G.-S."/>
            <person name="Wentzel A."/>
        </authorList>
    </citation>
    <scope>NUCLEOTIDE SEQUENCE</scope>
    <source>
        <strain evidence="2">P38-E01</strain>
    </source>
</reference>
<organism evidence="2 3">
    <name type="scientific">Streptomyces tardus</name>
    <dbReference type="NCBI Taxonomy" id="2780544"/>
    <lineage>
        <taxon>Bacteria</taxon>
        <taxon>Bacillati</taxon>
        <taxon>Actinomycetota</taxon>
        <taxon>Actinomycetes</taxon>
        <taxon>Kitasatosporales</taxon>
        <taxon>Streptomycetaceae</taxon>
        <taxon>Streptomyces</taxon>
    </lineage>
</organism>
<dbReference type="RefSeq" id="WP_211042624.1">
    <property type="nucleotide sequence ID" value="NZ_JAELVF020000001.1"/>
</dbReference>
<evidence type="ECO:0000313" key="2">
    <source>
        <dbReference type="EMBL" id="MBU7597738.1"/>
    </source>
</evidence>
<comment type="caution">
    <text evidence="2">The sequence shown here is derived from an EMBL/GenBank/DDBJ whole genome shotgun (WGS) entry which is preliminary data.</text>
</comment>
<evidence type="ECO:0000313" key="3">
    <source>
        <dbReference type="Proteomes" id="UP000694501"/>
    </source>
</evidence>
<name>A0A949N8A6_9ACTN</name>
<feature type="region of interest" description="Disordered" evidence="1">
    <location>
        <begin position="1"/>
        <end position="73"/>
    </location>
</feature>
<sequence length="73" mass="8322">MRTRHPLHPADRRSLRTGPFQPEAPTGDAYGHHRYERDRRDRYEHGTHGGTHHSYDAVPGPSGTGPRLRQEDG</sequence>
<accession>A0A949N8A6</accession>
<protein>
    <submittedName>
        <fullName evidence="2">Uncharacterized protein</fullName>
    </submittedName>
</protein>
<dbReference type="Proteomes" id="UP000694501">
    <property type="component" value="Unassembled WGS sequence"/>
</dbReference>